<dbReference type="Proteomes" id="UP000228755">
    <property type="component" value="Unassembled WGS sequence"/>
</dbReference>
<accession>A0A2M9HSD0</accession>
<keyword evidence="2" id="KW-1133">Transmembrane helix</keyword>
<feature type="transmembrane region" description="Helical" evidence="2">
    <location>
        <begin position="135"/>
        <end position="155"/>
    </location>
</feature>
<sequence length="258" mass="29009">MKRSIRDDTHDVFHASSVNDTSDPLPDESTPLTPGLTPSEAGHILEGIERDRSALSARLSPPRWLYPTIALLVAFDVLGIQISSAFDSWTWDRLTTLQDEYDDAISQASYRSIPAGEIDAYFKPLIDEMLKYGAYSQWCVWLCLAIDLACIIVVYQMMRWLANAQGTGDRRGTGVPLLWPWFLTFGVRPMNIRMHVLHAAMYVTLIAYAGSLVYLNWSGGDPFRTAWWAMVATMLWSAFFVVSESGYDRLASQALAKI</sequence>
<feature type="region of interest" description="Disordered" evidence="1">
    <location>
        <begin position="1"/>
        <end position="40"/>
    </location>
</feature>
<keyword evidence="2" id="KW-0472">Membrane</keyword>
<keyword evidence="4" id="KW-1185">Reference proteome</keyword>
<dbReference type="EMBL" id="PGLQ01000001">
    <property type="protein sequence ID" value="PJM79707.1"/>
    <property type="molecule type" value="Genomic_DNA"/>
</dbReference>
<name>A0A2M9HSD0_9BIFI</name>
<dbReference type="AlphaFoldDB" id="A0A2M9HSD0"/>
<evidence type="ECO:0000256" key="1">
    <source>
        <dbReference type="SAM" id="MobiDB-lite"/>
    </source>
</evidence>
<feature type="compositionally biased region" description="Basic and acidic residues" evidence="1">
    <location>
        <begin position="1"/>
        <end position="13"/>
    </location>
</feature>
<organism evidence="3 4">
    <name type="scientific">Bifidobacterium scaligerum</name>
    <dbReference type="NCBI Taxonomy" id="2052656"/>
    <lineage>
        <taxon>Bacteria</taxon>
        <taxon>Bacillati</taxon>
        <taxon>Actinomycetota</taxon>
        <taxon>Actinomycetes</taxon>
        <taxon>Bifidobacteriales</taxon>
        <taxon>Bifidobacteriaceae</taxon>
        <taxon>Bifidobacterium</taxon>
    </lineage>
</organism>
<reference evidence="3 4" key="1">
    <citation type="submission" date="2017-11" db="EMBL/GenBank/DDBJ databases">
        <title>Draft genome sequences of strains TRE 1, TRE D, TRE H and TRI 7, isolated from tamarins, belonging to four potential novel Bifidobacterium species.</title>
        <authorList>
            <person name="Mattarelli P."/>
            <person name="Modesto M."/>
            <person name="Bonetti A."/>
            <person name="Puglisi E."/>
            <person name="Morelli L."/>
        </authorList>
    </citation>
    <scope>NUCLEOTIDE SEQUENCE [LARGE SCALE GENOMIC DNA]</scope>
    <source>
        <strain evidence="4">TRED</strain>
    </source>
</reference>
<proteinExistence type="predicted"/>
<feature type="transmembrane region" description="Helical" evidence="2">
    <location>
        <begin position="227"/>
        <end position="247"/>
    </location>
</feature>
<protein>
    <submittedName>
        <fullName evidence="3">Uncharacterized protein</fullName>
    </submittedName>
</protein>
<dbReference type="RefSeq" id="WP_100495446.1">
    <property type="nucleotide sequence ID" value="NZ_PGLQ01000001.1"/>
</dbReference>
<dbReference type="OrthoDB" id="9820429at2"/>
<feature type="transmembrane region" description="Helical" evidence="2">
    <location>
        <begin position="64"/>
        <end position="86"/>
    </location>
</feature>
<feature type="transmembrane region" description="Helical" evidence="2">
    <location>
        <begin position="196"/>
        <end position="215"/>
    </location>
</feature>
<comment type="caution">
    <text evidence="3">The sequence shown here is derived from an EMBL/GenBank/DDBJ whole genome shotgun (WGS) entry which is preliminary data.</text>
</comment>
<evidence type="ECO:0000313" key="4">
    <source>
        <dbReference type="Proteomes" id="UP000228755"/>
    </source>
</evidence>
<evidence type="ECO:0000256" key="2">
    <source>
        <dbReference type="SAM" id="Phobius"/>
    </source>
</evidence>
<gene>
    <name evidence="3" type="ORF">CUU80_00710</name>
</gene>
<keyword evidence="2" id="KW-0812">Transmembrane</keyword>
<evidence type="ECO:0000313" key="3">
    <source>
        <dbReference type="EMBL" id="PJM79707.1"/>
    </source>
</evidence>